<keyword evidence="3 7" id="KW-0489">Methyltransferase</keyword>
<dbReference type="SUPFAM" id="SSF53335">
    <property type="entry name" value="S-adenosyl-L-methionine-dependent methyltransferases"/>
    <property type="match status" value="1"/>
</dbReference>
<keyword evidence="8" id="KW-1185">Reference proteome</keyword>
<dbReference type="RefSeq" id="WP_092776679.1">
    <property type="nucleotide sequence ID" value="NZ_FORA01000001.1"/>
</dbReference>
<evidence type="ECO:0000259" key="6">
    <source>
        <dbReference type="PROSITE" id="PS50123"/>
    </source>
</evidence>
<evidence type="ECO:0000256" key="4">
    <source>
        <dbReference type="ARBA" id="ARBA00022679"/>
    </source>
</evidence>
<evidence type="ECO:0000256" key="1">
    <source>
        <dbReference type="ARBA" id="ARBA00001541"/>
    </source>
</evidence>
<dbReference type="GO" id="GO:0032259">
    <property type="term" value="P:methylation"/>
    <property type="evidence" value="ECO:0007669"/>
    <property type="project" value="UniProtKB-KW"/>
</dbReference>
<comment type="catalytic activity">
    <reaction evidence="1">
        <text>L-glutamyl-[protein] + S-adenosyl-L-methionine = [protein]-L-glutamate 5-O-methyl ester + S-adenosyl-L-homocysteine</text>
        <dbReference type="Rhea" id="RHEA:24452"/>
        <dbReference type="Rhea" id="RHEA-COMP:10208"/>
        <dbReference type="Rhea" id="RHEA-COMP:10311"/>
        <dbReference type="ChEBI" id="CHEBI:29973"/>
        <dbReference type="ChEBI" id="CHEBI:57856"/>
        <dbReference type="ChEBI" id="CHEBI:59789"/>
        <dbReference type="ChEBI" id="CHEBI:82795"/>
        <dbReference type="EC" id="2.1.1.80"/>
    </reaction>
</comment>
<dbReference type="SMART" id="SM00138">
    <property type="entry name" value="MeTrc"/>
    <property type="match status" value="1"/>
</dbReference>
<dbReference type="STRING" id="390807.SAMN04488095_0447"/>
<accession>A0A1I3H477</accession>
<evidence type="ECO:0000313" key="8">
    <source>
        <dbReference type="Proteomes" id="UP000199110"/>
    </source>
</evidence>
<keyword evidence="4 7" id="KW-0808">Transferase</keyword>
<sequence>MIELSSKQYAELAALADREAGLFLPETKIAFVASRLQRRLRATRLDDFGSYLKLLHSTSQDGQAERRAFVTALTTNVTQLFREPHHYELLATHHERHQTRTSSGGRKYQVWSAGCSSGEEALSIAARCYNSLGRDWNRQVSILASDVDQSVLQTARDRPAKVAVGAQLLAYCGLAGADDASKDRRAAEFHDFLTQGIEFCQHNLLHELPRDDRFDAIFCRNVTIYFSRAAQDHVHRLLCNRLLDGGLLALGHSERLTGHDETMIQVGRTAYIRNRASDISAFKKDRLQCH</sequence>
<dbReference type="InterPro" id="IPR029063">
    <property type="entry name" value="SAM-dependent_MTases_sf"/>
</dbReference>
<evidence type="ECO:0000313" key="7">
    <source>
        <dbReference type="EMBL" id="SFI30588.1"/>
    </source>
</evidence>
<dbReference type="Pfam" id="PF01739">
    <property type="entry name" value="CheR"/>
    <property type="match status" value="1"/>
</dbReference>
<dbReference type="OrthoDB" id="9816309at2"/>
<dbReference type="Pfam" id="PF03705">
    <property type="entry name" value="CheR_N"/>
    <property type="match status" value="1"/>
</dbReference>
<dbReference type="Proteomes" id="UP000199110">
    <property type="component" value="Unassembled WGS sequence"/>
</dbReference>
<keyword evidence="5" id="KW-0949">S-adenosyl-L-methionine</keyword>
<dbReference type="InterPro" id="IPR022641">
    <property type="entry name" value="CheR_N"/>
</dbReference>
<dbReference type="Gene3D" id="3.40.50.150">
    <property type="entry name" value="Vaccinia Virus protein VP39"/>
    <property type="match status" value="1"/>
</dbReference>
<dbReference type="EC" id="2.1.1.80" evidence="2"/>
<feature type="domain" description="CheR-type methyltransferase" evidence="6">
    <location>
        <begin position="1"/>
        <end position="276"/>
    </location>
</feature>
<evidence type="ECO:0000256" key="2">
    <source>
        <dbReference type="ARBA" id="ARBA00012534"/>
    </source>
</evidence>
<dbReference type="InterPro" id="IPR050903">
    <property type="entry name" value="Bact_Chemotaxis_MeTrfase"/>
</dbReference>
<dbReference type="PROSITE" id="PS50123">
    <property type="entry name" value="CHER"/>
    <property type="match status" value="1"/>
</dbReference>
<dbReference type="PANTHER" id="PTHR24422:SF19">
    <property type="entry name" value="CHEMOTAXIS PROTEIN METHYLTRANSFERASE"/>
    <property type="match status" value="1"/>
</dbReference>
<evidence type="ECO:0000256" key="5">
    <source>
        <dbReference type="ARBA" id="ARBA00022691"/>
    </source>
</evidence>
<dbReference type="Gene3D" id="1.10.155.10">
    <property type="entry name" value="Chemotaxis receptor methyltransferase CheR, N-terminal domain"/>
    <property type="match status" value="1"/>
</dbReference>
<dbReference type="SUPFAM" id="SSF47757">
    <property type="entry name" value="Chemotaxis receptor methyltransferase CheR, N-terminal domain"/>
    <property type="match status" value="1"/>
</dbReference>
<dbReference type="PANTHER" id="PTHR24422">
    <property type="entry name" value="CHEMOTAXIS PROTEIN METHYLTRANSFERASE"/>
    <property type="match status" value="1"/>
</dbReference>
<name>A0A1I3H477_9RHOB</name>
<dbReference type="InterPro" id="IPR022642">
    <property type="entry name" value="CheR_C"/>
</dbReference>
<dbReference type="AlphaFoldDB" id="A0A1I3H477"/>
<protein>
    <recommendedName>
        <fullName evidence="2">protein-glutamate O-methyltransferase</fullName>
        <ecNumber evidence="2">2.1.1.80</ecNumber>
    </recommendedName>
</protein>
<evidence type="ECO:0000256" key="3">
    <source>
        <dbReference type="ARBA" id="ARBA00022603"/>
    </source>
</evidence>
<reference evidence="7 8" key="1">
    <citation type="submission" date="2016-10" db="EMBL/GenBank/DDBJ databases">
        <authorList>
            <person name="de Groot N.N."/>
        </authorList>
    </citation>
    <scope>NUCLEOTIDE SEQUENCE [LARGE SCALE GENOMIC DNA]</scope>
    <source>
        <strain evidence="7 8">DSM 19073</strain>
    </source>
</reference>
<dbReference type="PRINTS" id="PR00996">
    <property type="entry name" value="CHERMTFRASE"/>
</dbReference>
<dbReference type="EMBL" id="FORA01000001">
    <property type="protein sequence ID" value="SFI30588.1"/>
    <property type="molecule type" value="Genomic_DNA"/>
</dbReference>
<gene>
    <name evidence="7" type="ORF">SAMN04488095_0447</name>
</gene>
<proteinExistence type="predicted"/>
<organism evidence="7 8">
    <name type="scientific">Jannaschia pohangensis</name>
    <dbReference type="NCBI Taxonomy" id="390807"/>
    <lineage>
        <taxon>Bacteria</taxon>
        <taxon>Pseudomonadati</taxon>
        <taxon>Pseudomonadota</taxon>
        <taxon>Alphaproteobacteria</taxon>
        <taxon>Rhodobacterales</taxon>
        <taxon>Roseobacteraceae</taxon>
        <taxon>Jannaschia</taxon>
    </lineage>
</organism>
<dbReference type="GO" id="GO:0008983">
    <property type="term" value="F:protein-glutamate O-methyltransferase activity"/>
    <property type="evidence" value="ECO:0007669"/>
    <property type="project" value="UniProtKB-EC"/>
</dbReference>
<dbReference type="InterPro" id="IPR000780">
    <property type="entry name" value="CheR_MeTrfase"/>
</dbReference>
<dbReference type="InterPro" id="IPR036804">
    <property type="entry name" value="CheR_N_sf"/>
</dbReference>